<evidence type="ECO:0000256" key="1">
    <source>
        <dbReference type="ARBA" id="ARBA00022723"/>
    </source>
</evidence>
<evidence type="ECO:0000313" key="4">
    <source>
        <dbReference type="EMBL" id="TYJ54919.1"/>
    </source>
</evidence>
<organism evidence="4 5">
    <name type="scientific">Cryptococcus floricola</name>
    <dbReference type="NCBI Taxonomy" id="2591691"/>
    <lineage>
        <taxon>Eukaryota</taxon>
        <taxon>Fungi</taxon>
        <taxon>Dikarya</taxon>
        <taxon>Basidiomycota</taxon>
        <taxon>Agaricomycotina</taxon>
        <taxon>Tremellomycetes</taxon>
        <taxon>Tremellales</taxon>
        <taxon>Cryptococcaceae</taxon>
        <taxon>Cryptococcus</taxon>
    </lineage>
</organism>
<dbReference type="PROSITE" id="PS50048">
    <property type="entry name" value="ZN2_CY6_FUNGAL_2"/>
    <property type="match status" value="1"/>
</dbReference>
<name>A0A5D3AX78_9TREE</name>
<dbReference type="AlphaFoldDB" id="A0A5D3AX78"/>
<dbReference type="PANTHER" id="PTHR46910:SF38">
    <property type="entry name" value="ZN(2)-C6 FUNGAL-TYPE DOMAIN-CONTAINING PROTEIN"/>
    <property type="match status" value="1"/>
</dbReference>
<dbReference type="GO" id="GO:0003677">
    <property type="term" value="F:DNA binding"/>
    <property type="evidence" value="ECO:0007669"/>
    <property type="project" value="InterPro"/>
</dbReference>
<evidence type="ECO:0000313" key="5">
    <source>
        <dbReference type="Proteomes" id="UP000322245"/>
    </source>
</evidence>
<dbReference type="SMART" id="SM00906">
    <property type="entry name" value="Fungal_trans"/>
    <property type="match status" value="1"/>
</dbReference>
<dbReference type="Gene3D" id="4.10.240.10">
    <property type="entry name" value="Zn(2)-C6 fungal-type DNA-binding domain"/>
    <property type="match status" value="1"/>
</dbReference>
<dbReference type="PANTHER" id="PTHR46910">
    <property type="entry name" value="TRANSCRIPTION FACTOR PDR1"/>
    <property type="match status" value="1"/>
</dbReference>
<reference evidence="4 5" key="1">
    <citation type="submission" date="2017-05" db="EMBL/GenBank/DDBJ databases">
        <title>The Genome Sequence of Tsuchiyaea wingfieldii DSM 27421.</title>
        <authorList>
            <person name="Cuomo C."/>
            <person name="Passer A."/>
            <person name="Billmyre B."/>
            <person name="Heitman J."/>
        </authorList>
    </citation>
    <scope>NUCLEOTIDE SEQUENCE [LARGE SCALE GENOMIC DNA]</scope>
    <source>
        <strain evidence="4 5">DSM 27421</strain>
    </source>
</reference>
<dbReference type="Pfam" id="PF04082">
    <property type="entry name" value="Fungal_trans"/>
    <property type="match status" value="1"/>
</dbReference>
<dbReference type="GO" id="GO:0008270">
    <property type="term" value="F:zinc ion binding"/>
    <property type="evidence" value="ECO:0007669"/>
    <property type="project" value="InterPro"/>
</dbReference>
<evidence type="ECO:0000259" key="3">
    <source>
        <dbReference type="PROSITE" id="PS50048"/>
    </source>
</evidence>
<dbReference type="SUPFAM" id="SSF57701">
    <property type="entry name" value="Zn2/Cys6 DNA-binding domain"/>
    <property type="match status" value="1"/>
</dbReference>
<dbReference type="GO" id="GO:0006351">
    <property type="term" value="P:DNA-templated transcription"/>
    <property type="evidence" value="ECO:0007669"/>
    <property type="project" value="InterPro"/>
</dbReference>
<dbReference type="CDD" id="cd12148">
    <property type="entry name" value="fungal_TF_MHR"/>
    <property type="match status" value="1"/>
</dbReference>
<sequence>MTDHAKKRRLERACDVCRRKKIRCNRPQDTDNTDKCIYCQEGGLECTYNEEAQRRGPPKGYVDALEHRCGRLEKIIQQLDPQLDLDAYAGPQLDLDTFEASVHRQKLRDSGIPSYPLHKPLSSNIGPTASLGAPRTSLARTPHLDRFYKSLHSQGHHTDIEAESSAQTYLVSSLKHVGARDQHWRYYGKGSDIDTMSHLSGLLYRTGQTSGQTFDLIDEIARTKRQNYWDAPRWEMRTNEEGLHSVDLDSWPEQVVAQRLINAYFDYASIYLPLLDRNEFQQQHDLERWKQDHGFARVCLLVFACGARFVDDPIVLWPDESQSSFDDPRFHRHSAGWRYFCALVCMGRKTVQIPNLHEIQVQVLTCQFLLGAALPYQLWIIAGKGLRSCQELGIHRRATLSRVAPAEKEALTRAFWCLYHLDRVASAPLGRSVAIYDSDTDVDYPSAINDQTTLSTFILLLKIDHILGATLQTIYSRPLGSKFNADLDRSSIAEMNTALDLWETQVPPELCWDPTHIISDYTLFRQITALYAHYHYTRILVNRTHLIPTPASKADPGSGYSRSLVSARALCEILQTSLERGERQGVREGARLDIGMALGVWSSAIIILIDVHCSRQTFQERQRSVEYLRILEKASEDMELSWRLQGKYTDMLRIMMDEKIMPEACVPSPEQELGYANDVWPRRFWNSGDALTVGGEASSSEPGSSVQTHMYGATSTSLSSTRTTLNNSNTVSYQQYAYTSEYAPGISAPQSVQPTTVLDWLTEEAIGGLGNDRGTGHGQDTGLGDPVSPLWAEFFGDSVICG</sequence>
<dbReference type="Proteomes" id="UP000322245">
    <property type="component" value="Unassembled WGS sequence"/>
</dbReference>
<evidence type="ECO:0000256" key="2">
    <source>
        <dbReference type="ARBA" id="ARBA00023242"/>
    </source>
</evidence>
<keyword evidence="5" id="KW-1185">Reference proteome</keyword>
<dbReference type="InterPro" id="IPR050987">
    <property type="entry name" value="AtrR-like"/>
</dbReference>
<dbReference type="InterPro" id="IPR001138">
    <property type="entry name" value="Zn2Cys6_DnaBD"/>
</dbReference>
<dbReference type="Pfam" id="PF00172">
    <property type="entry name" value="Zn_clus"/>
    <property type="match status" value="1"/>
</dbReference>
<dbReference type="GO" id="GO:0000981">
    <property type="term" value="F:DNA-binding transcription factor activity, RNA polymerase II-specific"/>
    <property type="evidence" value="ECO:0007669"/>
    <property type="project" value="InterPro"/>
</dbReference>
<dbReference type="InterPro" id="IPR007219">
    <property type="entry name" value="XnlR_reg_dom"/>
</dbReference>
<comment type="caution">
    <text evidence="4">The sequence shown here is derived from an EMBL/GenBank/DDBJ whole genome shotgun (WGS) entry which is preliminary data.</text>
</comment>
<keyword evidence="1" id="KW-0479">Metal-binding</keyword>
<dbReference type="PROSITE" id="PS00463">
    <property type="entry name" value="ZN2_CY6_FUNGAL_1"/>
    <property type="match status" value="1"/>
</dbReference>
<dbReference type="InterPro" id="IPR036864">
    <property type="entry name" value="Zn2-C6_fun-type_DNA-bd_sf"/>
</dbReference>
<dbReference type="SMART" id="SM00066">
    <property type="entry name" value="GAL4"/>
    <property type="match status" value="1"/>
</dbReference>
<feature type="domain" description="Zn(2)-C6 fungal-type" evidence="3">
    <location>
        <begin position="13"/>
        <end position="48"/>
    </location>
</feature>
<gene>
    <name evidence="4" type="ORF">B9479_004427</name>
</gene>
<keyword evidence="2" id="KW-0539">Nucleus</keyword>
<dbReference type="CDD" id="cd00067">
    <property type="entry name" value="GAL4"/>
    <property type="match status" value="1"/>
</dbReference>
<dbReference type="EMBL" id="NIDF01000050">
    <property type="protein sequence ID" value="TYJ54919.1"/>
    <property type="molecule type" value="Genomic_DNA"/>
</dbReference>
<accession>A0A5D3AX78</accession>
<protein>
    <recommendedName>
        <fullName evidence="3">Zn(2)-C6 fungal-type domain-containing protein</fullName>
    </recommendedName>
</protein>
<proteinExistence type="predicted"/>